<evidence type="ECO:0000313" key="18">
    <source>
        <dbReference type="EMBL" id="ADY60186.1"/>
    </source>
</evidence>
<keyword evidence="6" id="KW-0132">Cell division</keyword>
<keyword evidence="7" id="KW-0547">Nucleotide-binding</keyword>
<evidence type="ECO:0000256" key="9">
    <source>
        <dbReference type="ARBA" id="ARBA00022960"/>
    </source>
</evidence>
<dbReference type="SUPFAM" id="SSF53244">
    <property type="entry name" value="MurD-like peptide ligases, peptide-binding domain"/>
    <property type="match status" value="1"/>
</dbReference>
<organism evidence="18 19">
    <name type="scientific">Rubinisphaera brasiliensis (strain ATCC 49424 / DSM 5305 / JCM 21570 / IAM 15109 / NBRC 103401 / IFAM 1448)</name>
    <name type="common">Planctomyces brasiliensis</name>
    <dbReference type="NCBI Taxonomy" id="756272"/>
    <lineage>
        <taxon>Bacteria</taxon>
        <taxon>Pseudomonadati</taxon>
        <taxon>Planctomycetota</taxon>
        <taxon>Planctomycetia</taxon>
        <taxon>Planctomycetales</taxon>
        <taxon>Planctomycetaceae</taxon>
        <taxon>Rubinisphaera</taxon>
    </lineage>
</organism>
<dbReference type="GO" id="GO:0009252">
    <property type="term" value="P:peptidoglycan biosynthetic process"/>
    <property type="evidence" value="ECO:0007669"/>
    <property type="project" value="UniProtKB-UniRule"/>
</dbReference>
<dbReference type="SUPFAM" id="SSF51984">
    <property type="entry name" value="MurCD N-terminal domain"/>
    <property type="match status" value="1"/>
</dbReference>
<dbReference type="KEGG" id="pbs:Plabr_2586"/>
<keyword evidence="12" id="KW-0961">Cell wall biogenesis/degradation</keyword>
<evidence type="ECO:0000256" key="5">
    <source>
        <dbReference type="ARBA" id="ARBA00022598"/>
    </source>
</evidence>
<feature type="domain" description="Mur ligase C-terminal" evidence="16">
    <location>
        <begin position="344"/>
        <end position="455"/>
    </location>
</feature>
<dbReference type="GO" id="GO:0051301">
    <property type="term" value="P:cell division"/>
    <property type="evidence" value="ECO:0007669"/>
    <property type="project" value="UniProtKB-KW"/>
</dbReference>
<keyword evidence="4" id="KW-0963">Cytoplasm</keyword>
<dbReference type="STRING" id="756272.Plabr_2586"/>
<feature type="domain" description="Mur ligase N-terminal catalytic" evidence="15">
    <location>
        <begin position="28"/>
        <end position="122"/>
    </location>
</feature>
<keyword evidence="8" id="KW-0067">ATP-binding</keyword>
<dbReference type="Pfam" id="PF01225">
    <property type="entry name" value="Mur_ligase"/>
    <property type="match status" value="1"/>
</dbReference>
<gene>
    <name evidence="18" type="ordered locus">Plabr_2586</name>
</gene>
<evidence type="ECO:0000256" key="11">
    <source>
        <dbReference type="ARBA" id="ARBA00023306"/>
    </source>
</evidence>
<dbReference type="InterPro" id="IPR004101">
    <property type="entry name" value="Mur_ligase_C"/>
</dbReference>
<dbReference type="HOGENOM" id="CLU_028104_2_0_0"/>
<evidence type="ECO:0000259" key="17">
    <source>
        <dbReference type="Pfam" id="PF08245"/>
    </source>
</evidence>
<keyword evidence="19" id="KW-1185">Reference proteome</keyword>
<dbReference type="PANTHER" id="PTHR43445:SF3">
    <property type="entry name" value="UDP-N-ACETYLMURAMATE--L-ALANINE LIGASE"/>
    <property type="match status" value="1"/>
</dbReference>
<proteinExistence type="predicted"/>
<dbReference type="Gene3D" id="3.90.190.20">
    <property type="entry name" value="Mur ligase, C-terminal domain"/>
    <property type="match status" value="1"/>
</dbReference>
<dbReference type="Gene3D" id="3.40.1190.10">
    <property type="entry name" value="Mur-like, catalytic domain"/>
    <property type="match status" value="1"/>
</dbReference>
<accession>F0SQW5</accession>
<name>F0SQW5_RUBBR</name>
<dbReference type="RefSeq" id="WP_013628910.1">
    <property type="nucleotide sequence ID" value="NC_015174.1"/>
</dbReference>
<keyword evidence="9" id="KW-0133">Cell shape</keyword>
<dbReference type="Gene3D" id="3.40.50.720">
    <property type="entry name" value="NAD(P)-binding Rossmann-like Domain"/>
    <property type="match status" value="1"/>
</dbReference>
<evidence type="ECO:0000256" key="14">
    <source>
        <dbReference type="NCBIfam" id="TIGR01082"/>
    </source>
</evidence>
<dbReference type="InterPro" id="IPR000713">
    <property type="entry name" value="Mur_ligase_N"/>
</dbReference>
<dbReference type="InterPro" id="IPR013221">
    <property type="entry name" value="Mur_ligase_cen"/>
</dbReference>
<dbReference type="PANTHER" id="PTHR43445">
    <property type="entry name" value="UDP-N-ACETYLMURAMATE--L-ALANINE LIGASE-RELATED"/>
    <property type="match status" value="1"/>
</dbReference>
<evidence type="ECO:0000256" key="13">
    <source>
        <dbReference type="ARBA" id="ARBA00047833"/>
    </source>
</evidence>
<dbReference type="InterPro" id="IPR050061">
    <property type="entry name" value="MurCDEF_pg_biosynth"/>
</dbReference>
<dbReference type="EC" id="6.3.2.8" evidence="3 14"/>
<dbReference type="Proteomes" id="UP000006860">
    <property type="component" value="Chromosome"/>
</dbReference>
<reference evidence="19" key="1">
    <citation type="submission" date="2011-02" db="EMBL/GenBank/DDBJ databases">
        <title>The complete genome of Planctomyces brasiliensis DSM 5305.</title>
        <authorList>
            <person name="Lucas S."/>
            <person name="Copeland A."/>
            <person name="Lapidus A."/>
            <person name="Bruce D."/>
            <person name="Goodwin L."/>
            <person name="Pitluck S."/>
            <person name="Kyrpides N."/>
            <person name="Mavromatis K."/>
            <person name="Pagani I."/>
            <person name="Ivanova N."/>
            <person name="Ovchinnikova G."/>
            <person name="Lu M."/>
            <person name="Detter J.C."/>
            <person name="Han C."/>
            <person name="Land M."/>
            <person name="Hauser L."/>
            <person name="Markowitz V."/>
            <person name="Cheng J.-F."/>
            <person name="Hugenholtz P."/>
            <person name="Woyke T."/>
            <person name="Wu D."/>
            <person name="Tindall B."/>
            <person name="Pomrenke H.G."/>
            <person name="Brambilla E."/>
            <person name="Klenk H.-P."/>
            <person name="Eisen J.A."/>
        </authorList>
    </citation>
    <scope>NUCLEOTIDE SEQUENCE [LARGE SCALE GENOMIC DNA]</scope>
    <source>
        <strain evidence="19">ATCC 49424 / DSM 5305 / JCM 21570 / NBRC 103401 / IFAM 1448</strain>
    </source>
</reference>
<dbReference type="GO" id="GO:0008763">
    <property type="term" value="F:UDP-N-acetylmuramate-L-alanine ligase activity"/>
    <property type="evidence" value="ECO:0007669"/>
    <property type="project" value="UniProtKB-UniRule"/>
</dbReference>
<evidence type="ECO:0000256" key="8">
    <source>
        <dbReference type="ARBA" id="ARBA00022840"/>
    </source>
</evidence>
<dbReference type="OrthoDB" id="9804126at2"/>
<dbReference type="eggNOG" id="COG0773">
    <property type="taxonomic scope" value="Bacteria"/>
</dbReference>
<evidence type="ECO:0000256" key="1">
    <source>
        <dbReference type="ARBA" id="ARBA00004496"/>
    </source>
</evidence>
<evidence type="ECO:0000256" key="3">
    <source>
        <dbReference type="ARBA" id="ARBA00012211"/>
    </source>
</evidence>
<comment type="catalytic activity">
    <reaction evidence="13">
        <text>UDP-N-acetyl-alpha-D-muramate + L-alanine + ATP = UDP-N-acetyl-alpha-D-muramoyl-L-alanine + ADP + phosphate + H(+)</text>
        <dbReference type="Rhea" id="RHEA:23372"/>
        <dbReference type="ChEBI" id="CHEBI:15378"/>
        <dbReference type="ChEBI" id="CHEBI:30616"/>
        <dbReference type="ChEBI" id="CHEBI:43474"/>
        <dbReference type="ChEBI" id="CHEBI:57972"/>
        <dbReference type="ChEBI" id="CHEBI:70757"/>
        <dbReference type="ChEBI" id="CHEBI:83898"/>
        <dbReference type="ChEBI" id="CHEBI:456216"/>
        <dbReference type="EC" id="6.3.2.8"/>
    </reaction>
</comment>
<evidence type="ECO:0000256" key="6">
    <source>
        <dbReference type="ARBA" id="ARBA00022618"/>
    </source>
</evidence>
<evidence type="ECO:0000256" key="10">
    <source>
        <dbReference type="ARBA" id="ARBA00022984"/>
    </source>
</evidence>
<evidence type="ECO:0000313" key="19">
    <source>
        <dbReference type="Proteomes" id="UP000006860"/>
    </source>
</evidence>
<dbReference type="InterPro" id="IPR005758">
    <property type="entry name" value="UDP-N-AcMur_Ala_ligase_MurC"/>
</dbReference>
<evidence type="ECO:0000256" key="4">
    <source>
        <dbReference type="ARBA" id="ARBA00022490"/>
    </source>
</evidence>
<protein>
    <recommendedName>
        <fullName evidence="3 14">UDP-N-acetylmuramate--L-alanine ligase</fullName>
        <ecNumber evidence="3 14">6.3.2.8</ecNumber>
    </recommendedName>
</protein>
<dbReference type="GO" id="GO:0071555">
    <property type="term" value="P:cell wall organization"/>
    <property type="evidence" value="ECO:0007669"/>
    <property type="project" value="UniProtKB-KW"/>
</dbReference>
<evidence type="ECO:0000256" key="2">
    <source>
        <dbReference type="ARBA" id="ARBA00004752"/>
    </source>
</evidence>
<comment type="subcellular location">
    <subcellularLocation>
        <location evidence="1">Cytoplasm</location>
    </subcellularLocation>
</comment>
<dbReference type="InterPro" id="IPR036615">
    <property type="entry name" value="Mur_ligase_C_dom_sf"/>
</dbReference>
<comment type="pathway">
    <text evidence="2">Cell wall biogenesis; peptidoglycan biosynthesis.</text>
</comment>
<dbReference type="NCBIfam" id="TIGR01082">
    <property type="entry name" value="murC"/>
    <property type="match status" value="1"/>
</dbReference>
<evidence type="ECO:0000259" key="15">
    <source>
        <dbReference type="Pfam" id="PF01225"/>
    </source>
</evidence>
<keyword evidence="11" id="KW-0131">Cell cycle</keyword>
<dbReference type="GO" id="GO:0005737">
    <property type="term" value="C:cytoplasm"/>
    <property type="evidence" value="ECO:0007669"/>
    <property type="project" value="UniProtKB-SubCell"/>
</dbReference>
<evidence type="ECO:0000259" key="16">
    <source>
        <dbReference type="Pfam" id="PF02875"/>
    </source>
</evidence>
<evidence type="ECO:0000256" key="12">
    <source>
        <dbReference type="ARBA" id="ARBA00023316"/>
    </source>
</evidence>
<sequence>MENKITENAPDSRDSFAKLLRRSAPVKAHLIGVRGAGMRSLAISLLANGWQLTGSDAAAESNATQAAHFPVFHGHAAAHLPENTDVVIHSLAIPADNPEMRAAVEQGCLIVSYAQALGRLSEQIPTVAVAGTHGKTTTSSLLSHILSTAGCAHQLVNGGRFLHTQEKAISSEKPDWLVAESCEFRRSFLEISPKIAILLSVEADHFDCYPDEATLVAAFADFCSRMPSEGKLLVNAACPRALRAAQAADCSIICFDTRDVSARASTNAIDEATHTWTVGNPIQTHNGVEFELQYGDQQPHACRLPLSGEHQISNAIAAIAAAVECGVELKQAVLAVESFPGVERRFQLRGRYADWLLLDDYAHHPTEIRATISAARERFPDYLLTVAFQPHQIQRTERLMSEFADALRLADRVFVLPVFAARETADQRVISTSQQLVQQGLERGAEFQFCPTLDQLRLILDDKHLTGPETGRRLFLTLGAGDIDRIFYELPGQIR</sequence>
<evidence type="ECO:0000256" key="7">
    <source>
        <dbReference type="ARBA" id="ARBA00022741"/>
    </source>
</evidence>
<dbReference type="AlphaFoldDB" id="F0SQW5"/>
<keyword evidence="5 18" id="KW-0436">Ligase</keyword>
<dbReference type="GO" id="GO:0005524">
    <property type="term" value="F:ATP binding"/>
    <property type="evidence" value="ECO:0007669"/>
    <property type="project" value="UniProtKB-KW"/>
</dbReference>
<dbReference type="SUPFAM" id="SSF53623">
    <property type="entry name" value="MurD-like peptide ligases, catalytic domain"/>
    <property type="match status" value="1"/>
</dbReference>
<dbReference type="Pfam" id="PF08245">
    <property type="entry name" value="Mur_ligase_M"/>
    <property type="match status" value="1"/>
</dbReference>
<keyword evidence="10" id="KW-0573">Peptidoglycan synthesis</keyword>
<dbReference type="Pfam" id="PF02875">
    <property type="entry name" value="Mur_ligase_C"/>
    <property type="match status" value="1"/>
</dbReference>
<dbReference type="UniPathway" id="UPA00219"/>
<dbReference type="EMBL" id="CP002546">
    <property type="protein sequence ID" value="ADY60186.1"/>
    <property type="molecule type" value="Genomic_DNA"/>
</dbReference>
<dbReference type="GO" id="GO:0008360">
    <property type="term" value="P:regulation of cell shape"/>
    <property type="evidence" value="ECO:0007669"/>
    <property type="project" value="UniProtKB-KW"/>
</dbReference>
<feature type="domain" description="Mur ligase central" evidence="17">
    <location>
        <begin position="129"/>
        <end position="322"/>
    </location>
</feature>
<dbReference type="InterPro" id="IPR036565">
    <property type="entry name" value="Mur-like_cat_sf"/>
</dbReference>